<feature type="domain" description="RlpA-like protein double-psi beta-barrel" evidence="6">
    <location>
        <begin position="108"/>
        <end position="198"/>
    </location>
</feature>
<dbReference type="HAMAP" id="MF_02071">
    <property type="entry name" value="RlpA"/>
    <property type="match status" value="1"/>
</dbReference>
<keyword evidence="2 3" id="KW-0961">Cell wall biogenesis/degradation</keyword>
<keyword evidence="8" id="KW-1185">Reference proteome</keyword>
<feature type="region of interest" description="Disordered" evidence="5">
    <location>
        <begin position="46"/>
        <end position="92"/>
    </location>
</feature>
<comment type="similarity">
    <text evidence="3 4">Belongs to the RlpA family.</text>
</comment>
<keyword evidence="3" id="KW-0732">Signal</keyword>
<evidence type="ECO:0000313" key="8">
    <source>
        <dbReference type="Proteomes" id="UP000267342"/>
    </source>
</evidence>
<dbReference type="EC" id="4.2.2.-" evidence="3"/>
<dbReference type="AlphaFoldDB" id="A0A348HD99"/>
<feature type="signal peptide" evidence="3">
    <location>
        <begin position="1"/>
        <end position="44"/>
    </location>
</feature>
<evidence type="ECO:0000259" key="6">
    <source>
        <dbReference type="Pfam" id="PF03330"/>
    </source>
</evidence>
<dbReference type="Gene3D" id="2.40.40.10">
    <property type="entry name" value="RlpA-like domain"/>
    <property type="match status" value="1"/>
</dbReference>
<dbReference type="CDD" id="cd22268">
    <property type="entry name" value="DPBB_RlpA-like"/>
    <property type="match status" value="1"/>
</dbReference>
<dbReference type="Pfam" id="PF03330">
    <property type="entry name" value="DPBB_1"/>
    <property type="match status" value="1"/>
</dbReference>
<evidence type="ECO:0000256" key="4">
    <source>
        <dbReference type="RuleBase" id="RU003495"/>
    </source>
</evidence>
<evidence type="ECO:0000256" key="2">
    <source>
        <dbReference type="ARBA" id="ARBA00023316"/>
    </source>
</evidence>
<dbReference type="GO" id="GO:0071555">
    <property type="term" value="P:cell wall organization"/>
    <property type="evidence" value="ECO:0007669"/>
    <property type="project" value="UniProtKB-KW"/>
</dbReference>
<protein>
    <recommendedName>
        <fullName evidence="3">Endolytic peptidoglycan transglycosylase RlpA</fullName>
        <ecNumber evidence="3">4.2.2.-</ecNumber>
    </recommendedName>
</protein>
<dbReference type="NCBIfam" id="TIGR00413">
    <property type="entry name" value="rlpA"/>
    <property type="match status" value="1"/>
</dbReference>
<dbReference type="InterPro" id="IPR036908">
    <property type="entry name" value="RlpA-like_sf"/>
</dbReference>
<sequence precursor="true">MNKHSVKAQRPLQQSSYRQRWCGFKALLVLLVSCLSFQMHIAQAHEHAAKPQAQQGRQKSPERRAASKPTPHTPPKKEKPKATPSRTKPAAFERKIAVQHKTSPSRVQQGKASYYGGAALNGRLTASGERFNQNELTAAHPTLPFGTRIRVTNLSNQRQVVVRVNDRGPFVKGRILDVSTAAAQRMNMTGQGVAQVRVEVLKGEEVASSRTAQKAPVS</sequence>
<gene>
    <name evidence="3" type="primary">rlpA</name>
    <name evidence="7" type="ORF">ZBT109_0825</name>
</gene>
<keyword evidence="1 3" id="KW-0456">Lyase</keyword>
<dbReference type="RefSeq" id="WP_169734035.1">
    <property type="nucleotide sequence ID" value="NZ_AP018933.1"/>
</dbReference>
<dbReference type="KEGG" id="zpl:ZBT109_0825"/>
<dbReference type="InterPro" id="IPR034718">
    <property type="entry name" value="RlpA"/>
</dbReference>
<evidence type="ECO:0000256" key="5">
    <source>
        <dbReference type="SAM" id="MobiDB-lite"/>
    </source>
</evidence>
<dbReference type="Proteomes" id="UP000267342">
    <property type="component" value="Chromosome"/>
</dbReference>
<proteinExistence type="inferred from homology"/>
<dbReference type="InterPro" id="IPR012997">
    <property type="entry name" value="RplA"/>
</dbReference>
<keyword evidence="7" id="KW-0449">Lipoprotein</keyword>
<dbReference type="PANTHER" id="PTHR34183">
    <property type="entry name" value="ENDOLYTIC PEPTIDOGLYCAN TRANSGLYCOSYLASE RLPA"/>
    <property type="match status" value="1"/>
</dbReference>
<dbReference type="PANTHER" id="PTHR34183:SF1">
    <property type="entry name" value="ENDOLYTIC PEPTIDOGLYCAN TRANSGLYCOSYLASE RLPA"/>
    <property type="match status" value="1"/>
</dbReference>
<evidence type="ECO:0000256" key="1">
    <source>
        <dbReference type="ARBA" id="ARBA00023239"/>
    </source>
</evidence>
<reference evidence="7 8" key="1">
    <citation type="submission" date="2018-09" db="EMBL/GenBank/DDBJ databases">
        <title>Zymobacter palmae IAM14233 (=T109) whole genome analysis.</title>
        <authorList>
            <person name="Yanase H."/>
        </authorList>
    </citation>
    <scope>NUCLEOTIDE SEQUENCE [LARGE SCALE GENOMIC DNA]</scope>
    <source>
        <strain evidence="7 8">IAM14233</strain>
    </source>
</reference>
<evidence type="ECO:0000256" key="3">
    <source>
        <dbReference type="HAMAP-Rule" id="MF_02071"/>
    </source>
</evidence>
<dbReference type="EMBL" id="AP018933">
    <property type="protein sequence ID" value="BBG29601.1"/>
    <property type="molecule type" value="Genomic_DNA"/>
</dbReference>
<dbReference type="InterPro" id="IPR009009">
    <property type="entry name" value="RlpA-like_DPBB"/>
</dbReference>
<dbReference type="GO" id="GO:0008932">
    <property type="term" value="F:lytic endotransglycosylase activity"/>
    <property type="evidence" value="ECO:0007669"/>
    <property type="project" value="UniProtKB-UniRule"/>
</dbReference>
<organism evidence="7 8">
    <name type="scientific">Zymobacter palmae</name>
    <dbReference type="NCBI Taxonomy" id="33074"/>
    <lineage>
        <taxon>Bacteria</taxon>
        <taxon>Pseudomonadati</taxon>
        <taxon>Pseudomonadota</taxon>
        <taxon>Gammaproteobacteria</taxon>
        <taxon>Oceanospirillales</taxon>
        <taxon>Halomonadaceae</taxon>
        <taxon>Zymobacter group</taxon>
        <taxon>Zymobacter</taxon>
    </lineage>
</organism>
<evidence type="ECO:0000313" key="7">
    <source>
        <dbReference type="EMBL" id="BBG29601.1"/>
    </source>
</evidence>
<comment type="function">
    <text evidence="3">Lytic transglycosylase with a strong preference for naked glycan strands that lack stem peptides.</text>
</comment>
<dbReference type="SUPFAM" id="SSF50685">
    <property type="entry name" value="Barwin-like endoglucanases"/>
    <property type="match status" value="1"/>
</dbReference>
<feature type="chain" id="PRO_5017090696" description="Endolytic peptidoglycan transglycosylase RlpA" evidence="3">
    <location>
        <begin position="45"/>
        <end position="218"/>
    </location>
</feature>
<dbReference type="GO" id="GO:0000270">
    <property type="term" value="P:peptidoglycan metabolic process"/>
    <property type="evidence" value="ECO:0007669"/>
    <property type="project" value="UniProtKB-UniRule"/>
</dbReference>
<name>A0A348HD99_9GAMM</name>
<accession>A0A348HD99</accession>